<protein>
    <submittedName>
        <fullName evidence="1">Uncharacterized protein</fullName>
    </submittedName>
</protein>
<accession>A0ABN9HTQ5</accession>
<proteinExistence type="predicted"/>
<sequence>MFTLTDSCLITLLDKCHNIASVSLLGSPHLSDAAFKVLAHGKKLVKIRIEGNNRITDASIKAISKSCPSLN</sequence>
<evidence type="ECO:0000313" key="1">
    <source>
        <dbReference type="EMBL" id="CAI9623655.1"/>
    </source>
</evidence>
<keyword evidence="2" id="KW-1185">Reference proteome</keyword>
<name>A0ABN9HTQ5_9NEOB</name>
<evidence type="ECO:0000313" key="2">
    <source>
        <dbReference type="Proteomes" id="UP001162483"/>
    </source>
</evidence>
<organism evidence="1 2">
    <name type="scientific">Staurois parvus</name>
    <dbReference type="NCBI Taxonomy" id="386267"/>
    <lineage>
        <taxon>Eukaryota</taxon>
        <taxon>Metazoa</taxon>
        <taxon>Chordata</taxon>
        <taxon>Craniata</taxon>
        <taxon>Vertebrata</taxon>
        <taxon>Euteleostomi</taxon>
        <taxon>Amphibia</taxon>
        <taxon>Batrachia</taxon>
        <taxon>Anura</taxon>
        <taxon>Neobatrachia</taxon>
        <taxon>Ranoidea</taxon>
        <taxon>Ranidae</taxon>
        <taxon>Staurois</taxon>
    </lineage>
</organism>
<dbReference type="Proteomes" id="UP001162483">
    <property type="component" value="Unassembled WGS sequence"/>
</dbReference>
<gene>
    <name evidence="1" type="ORF">SPARVUS_LOCUS16512616</name>
</gene>
<dbReference type="Gene3D" id="3.80.10.10">
    <property type="entry name" value="Ribonuclease Inhibitor"/>
    <property type="match status" value="1"/>
</dbReference>
<comment type="caution">
    <text evidence="1">The sequence shown here is derived from an EMBL/GenBank/DDBJ whole genome shotgun (WGS) entry which is preliminary data.</text>
</comment>
<feature type="non-terminal residue" evidence="1">
    <location>
        <position position="71"/>
    </location>
</feature>
<dbReference type="SUPFAM" id="SSF52047">
    <property type="entry name" value="RNI-like"/>
    <property type="match status" value="1"/>
</dbReference>
<dbReference type="InterPro" id="IPR032675">
    <property type="entry name" value="LRR_dom_sf"/>
</dbReference>
<dbReference type="EMBL" id="CATNWA010021725">
    <property type="protein sequence ID" value="CAI9623655.1"/>
    <property type="molecule type" value="Genomic_DNA"/>
</dbReference>
<reference evidence="1" key="1">
    <citation type="submission" date="2023-05" db="EMBL/GenBank/DDBJ databases">
        <authorList>
            <person name="Stuckert A."/>
        </authorList>
    </citation>
    <scope>NUCLEOTIDE SEQUENCE</scope>
</reference>